<name>A0ABX8EN41_9ACTN</name>
<evidence type="ECO:0000313" key="29">
    <source>
        <dbReference type="EMBL" id="QVT80028.1"/>
    </source>
</evidence>
<keyword evidence="10 21" id="KW-0846">Cobalamin</keyword>
<evidence type="ECO:0000259" key="24">
    <source>
        <dbReference type="PROSITE" id="PS50970"/>
    </source>
</evidence>
<feature type="domain" description="B12-binding" evidence="27">
    <location>
        <begin position="781"/>
        <end position="916"/>
    </location>
</feature>
<dbReference type="SUPFAM" id="SSF52242">
    <property type="entry name" value="Cobalamin (vitamin B12)-binding domain"/>
    <property type="match status" value="1"/>
</dbReference>
<dbReference type="EMBL" id="CP075371">
    <property type="protein sequence ID" value="QVT80028.1"/>
    <property type="molecule type" value="Genomic_DNA"/>
</dbReference>
<evidence type="ECO:0000256" key="7">
    <source>
        <dbReference type="ARBA" id="ARBA00013998"/>
    </source>
</evidence>
<dbReference type="PROSITE" id="PS50972">
    <property type="entry name" value="PTERIN_BINDING"/>
    <property type="match status" value="1"/>
</dbReference>
<keyword evidence="11 21" id="KW-0808">Transferase</keyword>
<dbReference type="SUPFAM" id="SSF47644">
    <property type="entry name" value="Methionine synthase domain"/>
    <property type="match status" value="1"/>
</dbReference>
<evidence type="ECO:0000256" key="6">
    <source>
        <dbReference type="ARBA" id="ARBA00012032"/>
    </source>
</evidence>
<accession>A0ABX8EN41</accession>
<dbReference type="InterPro" id="IPR003726">
    <property type="entry name" value="HCY_dom"/>
</dbReference>
<keyword evidence="16 21" id="KW-0486">Methionine biosynthesis</keyword>
<evidence type="ECO:0000256" key="2">
    <source>
        <dbReference type="ARBA" id="ARBA00001947"/>
    </source>
</evidence>
<keyword evidence="14" id="KW-0677">Repeat</keyword>
<feature type="binding site" evidence="22">
    <location>
        <position position="337"/>
    </location>
    <ligand>
        <name>Zn(2+)</name>
        <dbReference type="ChEBI" id="CHEBI:29105"/>
    </ligand>
</feature>
<sequence length="1264" mass="137744">MPSSDTASDTASDTTVPVTRVSRPDHRPDPTAALEAVLRERILVVDGAMGTAIQRDRPDEAGYRGDRFADWHRDLQGNNDLLTLTQPDIVGGIHREYLEAGADLVETNTFNANAISLADYGMEDLAYELNLESARLARRICDEVTAADPARPRYVAGTLGPTTRTASISPDVNDPGARNVQFDDLVAAYTTAMHGLLDGGSDVIFVETIFDTLNAKAAIFAIEEVFAAEGRRWPVVISGTITDASGRTLSGQTAEAFWNSVRHARPLLVGLNCALGAQEMRPHLAELSRIADTFVHAYPNAGLPNAFGEYDEASHETAAILREFADAGLLNMVGGCCGTTPDHIGAIAGAVEGRPPREVPEVRPALRLSGLEPFTVEDDSLFVNVGERTNITGSARFRNLIRDGDYDTALAVAVQQVENGAQVIDVNMDEGMIDGVAAMDRFLKLVAAEPDICRVPVMVDSSKFEVIEAGLKCVQGKSIVNSISMKEGEEKFREQAHVVRRHGAAAVVMAFDEDGQADNLERRKAICERAYRILVDEVGFPAEDIIFDPNVFAVATGIEEHASYGRDFIEATRWIKQNLPGAKVSGGISNVSFSFRGNNPVREAIHAVFLFHAIDAGLDMGIVNAGALVVYDQVEPELRERIEDVVLNRRPDAAERLLEIAEAHNLEGEVAEVAAEEWRGLPVGERITHALVKGIDAHVQSDTEELRAEIEARGGRPIEVIEGPLMSGMDVVGDLFGAGKMFLPQVVKSARVMKKAVAYLIPFIEQEKLDNPALATAKETNGTIVMATVKGDVHDIGKNIVGVVLQCNNYEVIDLGVMVPAQKILDTAREVGADIVGLSGLITPSLDEMVTLATEMQRQGMTIPLLIGGATTSRAHTAVKVDPKYDGPVVWVKDASRSVPTAAALLSPERREKLMGEVQADYDSLRTRHAGKGTRKLLPYVDARADATPIDWSGYEVPLPRTPGVHQLEAYDLAELREYIDWQPFFNAWEMKGRFPDILNNPTTGETARKLYDDAQEMLDQVVAEKWLTARGVYGLFPANADGDDVVVWADGDRQERRAVLHQLRQQGEHRAGVPHRALSDYVAPLATGLPDHVGAFAVTAGIGLGERVAAYQADQDDYNAILLESLADRLAEAFAERLHQRVRTEFWAHADDAGLSPEDLIAEKYDGIRPAPGYPACPDHTEKLTIWELLDAEKATGITLTESMAMWPGASVSGIYYSHPAAQYFVVGRIGRDQVADYAERKGWSVTETERWLSPNLGYDPDD</sequence>
<dbReference type="SUPFAM" id="SSF82282">
    <property type="entry name" value="Homocysteine S-methyltransferase"/>
    <property type="match status" value="1"/>
</dbReference>
<dbReference type="Gene3D" id="3.20.20.20">
    <property type="entry name" value="Dihydropteroate synthase-like"/>
    <property type="match status" value="1"/>
</dbReference>
<gene>
    <name evidence="29" type="primary">metH</name>
    <name evidence="29" type="ORF">ENKNEFLB_02418</name>
</gene>
<dbReference type="PANTHER" id="PTHR45833">
    <property type="entry name" value="METHIONINE SYNTHASE"/>
    <property type="match status" value="1"/>
</dbReference>
<dbReference type="Gene3D" id="3.20.20.330">
    <property type="entry name" value="Homocysteine-binding-like domain"/>
    <property type="match status" value="1"/>
</dbReference>
<dbReference type="GO" id="GO:0032259">
    <property type="term" value="P:methylation"/>
    <property type="evidence" value="ECO:0007669"/>
    <property type="project" value="UniProtKB-KW"/>
</dbReference>
<evidence type="ECO:0000256" key="17">
    <source>
        <dbReference type="ARBA" id="ARBA00023285"/>
    </source>
</evidence>
<comment type="cofactor">
    <cofactor evidence="3 21">
        <name>methylcob(III)alamin</name>
        <dbReference type="ChEBI" id="CHEBI:28115"/>
    </cofactor>
</comment>
<dbReference type="Gene3D" id="1.10.288.10">
    <property type="entry name" value="Cobalamin-dependent Methionine Synthase, domain 2"/>
    <property type="match status" value="1"/>
</dbReference>
<dbReference type="InterPro" id="IPR033706">
    <property type="entry name" value="Met_synthase_B12-bd"/>
</dbReference>
<dbReference type="NCBIfam" id="NF007024">
    <property type="entry name" value="PRK09490.1"/>
    <property type="match status" value="1"/>
</dbReference>
<organism evidence="29 30">
    <name type="scientific">Nocardioides aquaticus</name>
    <dbReference type="NCBI Taxonomy" id="160826"/>
    <lineage>
        <taxon>Bacteria</taxon>
        <taxon>Bacillati</taxon>
        <taxon>Actinomycetota</taxon>
        <taxon>Actinomycetes</taxon>
        <taxon>Propionibacteriales</taxon>
        <taxon>Nocardioidaceae</taxon>
        <taxon>Nocardioides</taxon>
    </lineage>
</organism>
<evidence type="ECO:0000259" key="26">
    <source>
        <dbReference type="PROSITE" id="PS50974"/>
    </source>
</evidence>
<dbReference type="InterPro" id="IPR011822">
    <property type="entry name" value="MetH"/>
</dbReference>
<dbReference type="PANTHER" id="PTHR45833:SF1">
    <property type="entry name" value="METHIONINE SYNTHASE"/>
    <property type="match status" value="1"/>
</dbReference>
<dbReference type="InterPro" id="IPR000489">
    <property type="entry name" value="Pterin-binding_dom"/>
</dbReference>
<keyword evidence="13 21" id="KW-0479">Metal-binding</keyword>
<dbReference type="GO" id="GO:0008705">
    <property type="term" value="F:methionine synthase activity"/>
    <property type="evidence" value="ECO:0007669"/>
    <property type="project" value="UniProtKB-EC"/>
</dbReference>
<dbReference type="Gene3D" id="3.40.50.280">
    <property type="entry name" value="Cobalamin-binding domain"/>
    <property type="match status" value="1"/>
</dbReference>
<evidence type="ECO:0000256" key="16">
    <source>
        <dbReference type="ARBA" id="ARBA00023167"/>
    </source>
</evidence>
<evidence type="ECO:0000313" key="30">
    <source>
        <dbReference type="Proteomes" id="UP000679307"/>
    </source>
</evidence>
<dbReference type="Pfam" id="PF02607">
    <property type="entry name" value="B12-binding_2"/>
    <property type="match status" value="1"/>
</dbReference>
<evidence type="ECO:0000256" key="3">
    <source>
        <dbReference type="ARBA" id="ARBA00001956"/>
    </source>
</evidence>
<feature type="domain" description="B12-binding N-terminal" evidence="28">
    <location>
        <begin position="674"/>
        <end position="772"/>
    </location>
</feature>
<dbReference type="PROSITE" id="PS50970">
    <property type="entry name" value="HCY"/>
    <property type="match status" value="1"/>
</dbReference>
<dbReference type="InterPro" id="IPR036589">
    <property type="entry name" value="HCY_dom_sf"/>
</dbReference>
<evidence type="ECO:0000259" key="27">
    <source>
        <dbReference type="PROSITE" id="PS51332"/>
    </source>
</evidence>
<dbReference type="Proteomes" id="UP000679307">
    <property type="component" value="Chromosome"/>
</dbReference>
<evidence type="ECO:0000256" key="20">
    <source>
        <dbReference type="NCBIfam" id="TIGR02082"/>
    </source>
</evidence>
<keyword evidence="12 21" id="KW-0949">S-adenosyl-L-methionine</keyword>
<evidence type="ECO:0000256" key="11">
    <source>
        <dbReference type="ARBA" id="ARBA00022679"/>
    </source>
</evidence>
<dbReference type="CDD" id="cd00740">
    <property type="entry name" value="MeTr"/>
    <property type="match status" value="1"/>
</dbReference>
<comment type="catalytic activity">
    <reaction evidence="1 21">
        <text>(6S)-5-methyl-5,6,7,8-tetrahydrofolate + L-homocysteine = (6S)-5,6,7,8-tetrahydrofolate + L-methionine</text>
        <dbReference type="Rhea" id="RHEA:11172"/>
        <dbReference type="ChEBI" id="CHEBI:18608"/>
        <dbReference type="ChEBI" id="CHEBI:57453"/>
        <dbReference type="ChEBI" id="CHEBI:57844"/>
        <dbReference type="ChEBI" id="CHEBI:58199"/>
        <dbReference type="EC" id="2.1.1.13"/>
    </reaction>
</comment>
<evidence type="ECO:0000256" key="1">
    <source>
        <dbReference type="ARBA" id="ARBA00001700"/>
    </source>
</evidence>
<feature type="domain" description="AdoMet activation" evidence="26">
    <location>
        <begin position="931"/>
        <end position="1263"/>
    </location>
</feature>
<evidence type="ECO:0000259" key="28">
    <source>
        <dbReference type="PROSITE" id="PS51337"/>
    </source>
</evidence>
<evidence type="ECO:0000256" key="5">
    <source>
        <dbReference type="ARBA" id="ARBA00010398"/>
    </source>
</evidence>
<dbReference type="SUPFAM" id="SSF51717">
    <property type="entry name" value="Dihydropteroate synthetase-like"/>
    <property type="match status" value="1"/>
</dbReference>
<proteinExistence type="inferred from homology"/>
<evidence type="ECO:0000256" key="10">
    <source>
        <dbReference type="ARBA" id="ARBA00022628"/>
    </source>
</evidence>
<dbReference type="InterPro" id="IPR004223">
    <property type="entry name" value="VitB12-dep_Met_synth_activ_dom"/>
</dbReference>
<feature type="domain" description="Pterin-binding" evidence="25">
    <location>
        <begin position="382"/>
        <end position="647"/>
    </location>
</feature>
<dbReference type="InterPro" id="IPR036724">
    <property type="entry name" value="Cobalamin-bd_sf"/>
</dbReference>
<dbReference type="InterPro" id="IPR037010">
    <property type="entry name" value="VitB12-dep_Met_synth_activ_sf"/>
</dbReference>
<evidence type="ECO:0000256" key="13">
    <source>
        <dbReference type="ARBA" id="ARBA00022723"/>
    </source>
</evidence>
<dbReference type="CDD" id="cd02069">
    <property type="entry name" value="methionine_synthase_B12_BD"/>
    <property type="match status" value="1"/>
</dbReference>
<evidence type="ECO:0000256" key="22">
    <source>
        <dbReference type="PROSITE-ProRule" id="PRU00333"/>
    </source>
</evidence>
<dbReference type="InterPro" id="IPR036594">
    <property type="entry name" value="Meth_synthase_dom"/>
</dbReference>
<dbReference type="EC" id="2.1.1.13" evidence="6 20"/>
<dbReference type="RefSeq" id="WP_214055650.1">
    <property type="nucleotide sequence ID" value="NZ_BAAAHS010000179.1"/>
</dbReference>
<feature type="compositionally biased region" description="Low complexity" evidence="23">
    <location>
        <begin position="1"/>
        <end position="15"/>
    </location>
</feature>
<dbReference type="InterPro" id="IPR003759">
    <property type="entry name" value="Cbl-bd_cap"/>
</dbReference>
<dbReference type="Pfam" id="PF00809">
    <property type="entry name" value="Pterin_bind"/>
    <property type="match status" value="1"/>
</dbReference>
<dbReference type="NCBIfam" id="TIGR02082">
    <property type="entry name" value="metH"/>
    <property type="match status" value="1"/>
</dbReference>
<keyword evidence="30" id="KW-1185">Reference proteome</keyword>
<feature type="domain" description="Hcy-binding" evidence="24">
    <location>
        <begin position="31"/>
        <end position="351"/>
    </location>
</feature>
<comment type="similarity">
    <text evidence="5">Belongs to the vitamin-B12 dependent methionine synthase family.</text>
</comment>
<dbReference type="Gene3D" id="3.10.196.10">
    <property type="entry name" value="Vitamin B12-dependent methionine synthase, activation domain"/>
    <property type="match status" value="1"/>
</dbReference>
<reference evidence="29 30" key="1">
    <citation type="submission" date="2021-05" db="EMBL/GenBank/DDBJ databases">
        <title>Complete genome of Nocardioides aquaticus KCTC 9944T isolated from meromictic and hypersaline Ekho Lake, Antarctica.</title>
        <authorList>
            <person name="Hwang K."/>
            <person name="Kim K.M."/>
            <person name="Choe H."/>
        </authorList>
    </citation>
    <scope>NUCLEOTIDE SEQUENCE [LARGE SCALE GENOMIC DNA]</scope>
    <source>
        <strain evidence="29 30">KCTC 9944</strain>
    </source>
</reference>
<evidence type="ECO:0000256" key="14">
    <source>
        <dbReference type="ARBA" id="ARBA00022737"/>
    </source>
</evidence>
<dbReference type="Pfam" id="PF02965">
    <property type="entry name" value="Met_synt_B12"/>
    <property type="match status" value="1"/>
</dbReference>
<dbReference type="InterPro" id="IPR006158">
    <property type="entry name" value="Cobalamin-bd"/>
</dbReference>
<comment type="domain">
    <text evidence="21">Modular enzyme with four functionally distinct domains. The isolated Hcy-binding domain catalyzes methyl transfer from free methylcobalamin to homocysteine. The Hcy-binding domain in association with the pterin-binding domain catalyzes the methylation of cob(I)alamin by methyltetrahydrofolate and the methylation of homocysteine. The B12-binding domain binds the cofactor. The AdoMet activation domain binds S-adenosyl-L-methionine. Under aerobic conditions cob(I)alamin can be converted to inactive cob(II)alamin. Reductive methylation by S-adenosyl-L-methionine and flavodoxin regenerates methylcobalamin.</text>
</comment>
<evidence type="ECO:0000256" key="15">
    <source>
        <dbReference type="ARBA" id="ARBA00022833"/>
    </source>
</evidence>
<dbReference type="Pfam" id="PF02574">
    <property type="entry name" value="S-methyl_trans"/>
    <property type="match status" value="1"/>
</dbReference>
<feature type="binding site" evidence="22">
    <location>
        <position position="273"/>
    </location>
    <ligand>
        <name>Zn(2+)</name>
        <dbReference type="ChEBI" id="CHEBI:29105"/>
    </ligand>
</feature>
<comment type="pathway">
    <text evidence="4 21">Amino-acid biosynthesis; L-methionine biosynthesis via de novo pathway; L-methionine from L-homocysteine (MetH route): step 1/1.</text>
</comment>
<dbReference type="InterPro" id="IPR050554">
    <property type="entry name" value="Met_Synthase/Corrinoid"/>
</dbReference>
<keyword evidence="8 21" id="KW-0489">Methyltransferase</keyword>
<keyword evidence="15 21" id="KW-0862">Zinc</keyword>
<feature type="region of interest" description="Disordered" evidence="23">
    <location>
        <begin position="1"/>
        <end position="30"/>
    </location>
</feature>
<protein>
    <recommendedName>
        <fullName evidence="7 20">Methionine synthase</fullName>
        <ecNumber evidence="6 20">2.1.1.13</ecNumber>
    </recommendedName>
    <alternativeName>
        <fullName evidence="19 21">5-methyltetrahydrofolate--homocysteine methyltransferase</fullName>
    </alternativeName>
</protein>
<evidence type="ECO:0000256" key="23">
    <source>
        <dbReference type="SAM" id="MobiDB-lite"/>
    </source>
</evidence>
<evidence type="ECO:0000256" key="19">
    <source>
        <dbReference type="ARBA" id="ARBA00031040"/>
    </source>
</evidence>
<dbReference type="PROSITE" id="PS50974">
    <property type="entry name" value="ADOMET_ACTIVATION"/>
    <property type="match status" value="1"/>
</dbReference>
<comment type="function">
    <text evidence="18 21">Catalyzes the transfer of a methyl group from methyl-cobalamin to homocysteine, yielding enzyme-bound cob(I)alamin and methionine. Subsequently, remethylates the cofactor using methyltetrahydrofolate.</text>
</comment>
<evidence type="ECO:0000259" key="25">
    <source>
        <dbReference type="PROSITE" id="PS50972"/>
    </source>
</evidence>
<evidence type="ECO:0000256" key="21">
    <source>
        <dbReference type="PIRNR" id="PIRNR000381"/>
    </source>
</evidence>
<dbReference type="PIRSF" id="PIRSF000381">
    <property type="entry name" value="MetH"/>
    <property type="match status" value="1"/>
</dbReference>
<evidence type="ECO:0000256" key="12">
    <source>
        <dbReference type="ARBA" id="ARBA00022691"/>
    </source>
</evidence>
<dbReference type="InterPro" id="IPR011005">
    <property type="entry name" value="Dihydropteroate_synth-like_sf"/>
</dbReference>
<dbReference type="Pfam" id="PF02310">
    <property type="entry name" value="B12-binding"/>
    <property type="match status" value="1"/>
</dbReference>
<keyword evidence="17 21" id="KW-0170">Cobalt</keyword>
<evidence type="ECO:0000256" key="4">
    <source>
        <dbReference type="ARBA" id="ARBA00005178"/>
    </source>
</evidence>
<keyword evidence="9 21" id="KW-0028">Amino-acid biosynthesis</keyword>
<dbReference type="Gene3D" id="1.10.1240.10">
    <property type="entry name" value="Methionine synthase domain"/>
    <property type="match status" value="1"/>
</dbReference>
<dbReference type="PROSITE" id="PS51332">
    <property type="entry name" value="B12_BINDING"/>
    <property type="match status" value="1"/>
</dbReference>
<evidence type="ECO:0000256" key="18">
    <source>
        <dbReference type="ARBA" id="ARBA00025552"/>
    </source>
</evidence>
<evidence type="ECO:0000256" key="9">
    <source>
        <dbReference type="ARBA" id="ARBA00022605"/>
    </source>
</evidence>
<dbReference type="PROSITE" id="PS51337">
    <property type="entry name" value="B12_BINDING_NTER"/>
    <property type="match status" value="1"/>
</dbReference>
<comment type="cofactor">
    <cofactor evidence="2 21 22">
        <name>Zn(2+)</name>
        <dbReference type="ChEBI" id="CHEBI:29105"/>
    </cofactor>
</comment>
<dbReference type="SMART" id="SM01018">
    <property type="entry name" value="B12-binding_2"/>
    <property type="match status" value="1"/>
</dbReference>
<dbReference type="SUPFAM" id="SSF56507">
    <property type="entry name" value="Methionine synthase activation domain-like"/>
    <property type="match status" value="1"/>
</dbReference>
<feature type="binding site" evidence="22">
    <location>
        <position position="336"/>
    </location>
    <ligand>
        <name>Zn(2+)</name>
        <dbReference type="ChEBI" id="CHEBI:29105"/>
    </ligand>
</feature>
<evidence type="ECO:0000256" key="8">
    <source>
        <dbReference type="ARBA" id="ARBA00022603"/>
    </source>
</evidence>